<dbReference type="Pfam" id="PF04072">
    <property type="entry name" value="LCM"/>
    <property type="match status" value="1"/>
</dbReference>
<sequence>MRPEVAAPDSTAVRTALWRALHVAVDPPPHVFADELGLRLADPGEDWRHRGDMDPATAGRYRAGMVARARFVEDLVTERAARGAGQYVILGAGLDTFAQRRPEIASRLRVFEVDQPGPQAWKRARLAELGLGVPDWLHFVPVDFETASWWERLTAAGFTPDEPAVVASTGVSMYLTKEANAATLHRIAGFAPGSTLAMTFMLPDEWLDEGERARHRATASRAKAAGTPFLSSFSPAEMLAMAREAGFRDVVHVPGAELDERYFAGRADGLRIVRGEEFLVATTGTTVGAAARGTPAASS</sequence>
<dbReference type="InterPro" id="IPR007213">
    <property type="entry name" value="Ppm1/Ppm2/Tcmp"/>
</dbReference>
<gene>
    <name evidence="7" type="ordered locus">RAM_17305</name>
</gene>
<evidence type="ECO:0000256" key="1">
    <source>
        <dbReference type="ARBA" id="ARBA00003907"/>
    </source>
</evidence>
<dbReference type="GO" id="GO:0032259">
    <property type="term" value="P:methylation"/>
    <property type="evidence" value="ECO:0007669"/>
    <property type="project" value="UniProtKB-KW"/>
</dbReference>
<evidence type="ECO:0000256" key="5">
    <source>
        <dbReference type="ARBA" id="ARBA00022691"/>
    </source>
</evidence>
<keyword evidence="5 6" id="KW-0949">S-adenosyl-L-methionine</keyword>
<dbReference type="EMBL" id="CP002896">
    <property type="protein sequence ID" value="AEK41947.1"/>
    <property type="molecule type" value="Genomic_DNA"/>
</dbReference>
<keyword evidence="8" id="KW-1185">Reference proteome</keyword>
<dbReference type="Gene3D" id="3.40.50.150">
    <property type="entry name" value="Vaccinia Virus protein VP39"/>
    <property type="match status" value="1"/>
</dbReference>
<evidence type="ECO:0000256" key="3">
    <source>
        <dbReference type="ARBA" id="ARBA00022603"/>
    </source>
</evidence>
<organism evidence="7 8">
    <name type="scientific">Amycolatopsis mediterranei (strain S699)</name>
    <name type="common">Nocardia mediterranei</name>
    <dbReference type="NCBI Taxonomy" id="713604"/>
    <lineage>
        <taxon>Bacteria</taxon>
        <taxon>Bacillati</taxon>
        <taxon>Actinomycetota</taxon>
        <taxon>Actinomycetes</taxon>
        <taxon>Pseudonocardiales</taxon>
        <taxon>Pseudonocardiaceae</taxon>
        <taxon>Amycolatopsis</taxon>
    </lineage>
</organism>
<dbReference type="PANTHER" id="PTHR43619:SF2">
    <property type="entry name" value="S-ADENOSYL-L-METHIONINE-DEPENDENT METHYLTRANSFERASES SUPERFAMILY PROTEIN"/>
    <property type="match status" value="1"/>
</dbReference>
<comment type="function">
    <text evidence="1 6">Exhibits S-adenosyl-L-methionine-dependent methyltransferase activity.</text>
</comment>
<evidence type="ECO:0000256" key="4">
    <source>
        <dbReference type="ARBA" id="ARBA00022679"/>
    </source>
</evidence>
<dbReference type="SUPFAM" id="SSF53335">
    <property type="entry name" value="S-adenosyl-L-methionine-dependent methyltransferases"/>
    <property type="match status" value="1"/>
</dbReference>
<reference evidence="7 8" key="1">
    <citation type="journal article" date="2011" name="J. Bacteriol.">
        <title>Whole genome sequence of the rifamycin B-producing strain Amycolatopsis mediterranei S699.</title>
        <authorList>
            <person name="Verma M."/>
            <person name="Kaur J."/>
            <person name="Kumar M."/>
            <person name="Kumari K."/>
            <person name="Saxena A."/>
            <person name="Anand S."/>
            <person name="Nigam A."/>
            <person name="Ravi V."/>
            <person name="Raghuvanshi S."/>
            <person name="Khurana P."/>
            <person name="Tyagi A.K."/>
            <person name="Khurana J.P."/>
            <person name="Lal R."/>
        </authorList>
    </citation>
    <scope>NUCLEOTIDE SEQUENCE [LARGE SCALE GENOMIC DNA]</scope>
    <source>
        <strain evidence="7 8">S699</strain>
    </source>
</reference>
<dbReference type="GO" id="GO:0008168">
    <property type="term" value="F:methyltransferase activity"/>
    <property type="evidence" value="ECO:0007669"/>
    <property type="project" value="UniProtKB-UniRule"/>
</dbReference>
<dbReference type="Proteomes" id="UP000006138">
    <property type="component" value="Chromosome"/>
</dbReference>
<keyword evidence="4" id="KW-0808">Transferase</keyword>
<dbReference type="PANTHER" id="PTHR43619">
    <property type="entry name" value="S-ADENOSYL-L-METHIONINE-DEPENDENT METHYLTRANSFERASE YKTD-RELATED"/>
    <property type="match status" value="1"/>
</dbReference>
<evidence type="ECO:0000313" key="7">
    <source>
        <dbReference type="EMBL" id="AEK41947.1"/>
    </source>
</evidence>
<protein>
    <recommendedName>
        <fullName evidence="6">S-adenosyl-L-methionine-dependent methyltransferase</fullName>
        <ecNumber evidence="6">2.1.1.-</ecNumber>
    </recommendedName>
</protein>
<keyword evidence="3 6" id="KW-0489">Methyltransferase</keyword>
<comment type="similarity">
    <text evidence="2 6">Belongs to the UPF0677 family.</text>
</comment>
<dbReference type="EC" id="2.1.1.-" evidence="6"/>
<evidence type="ECO:0000313" key="8">
    <source>
        <dbReference type="Proteomes" id="UP000006138"/>
    </source>
</evidence>
<dbReference type="InterPro" id="IPR011610">
    <property type="entry name" value="SAM_mthyl_Trfase_ML2640-like"/>
</dbReference>
<evidence type="ECO:0000256" key="2">
    <source>
        <dbReference type="ARBA" id="ARBA00008138"/>
    </source>
</evidence>
<accession>A0A9R0NWL1</accession>
<name>A0A9R0NWL1_AMYMS</name>
<dbReference type="InterPro" id="IPR029063">
    <property type="entry name" value="SAM-dependent_MTases_sf"/>
</dbReference>
<dbReference type="NCBIfam" id="TIGR00027">
    <property type="entry name" value="mthyl_TIGR00027"/>
    <property type="match status" value="1"/>
</dbReference>
<dbReference type="AlphaFoldDB" id="A0A9R0NWL1"/>
<proteinExistence type="inferred from homology"/>
<dbReference type="KEGG" id="amn:RAM_17305"/>
<evidence type="ECO:0000256" key="6">
    <source>
        <dbReference type="RuleBase" id="RU362030"/>
    </source>
</evidence>